<organism evidence="1 2">
    <name type="scientific">Nesidiocoris tenuis</name>
    <dbReference type="NCBI Taxonomy" id="355587"/>
    <lineage>
        <taxon>Eukaryota</taxon>
        <taxon>Metazoa</taxon>
        <taxon>Ecdysozoa</taxon>
        <taxon>Arthropoda</taxon>
        <taxon>Hexapoda</taxon>
        <taxon>Insecta</taxon>
        <taxon>Pterygota</taxon>
        <taxon>Neoptera</taxon>
        <taxon>Paraneoptera</taxon>
        <taxon>Hemiptera</taxon>
        <taxon>Heteroptera</taxon>
        <taxon>Panheteroptera</taxon>
        <taxon>Cimicomorpha</taxon>
        <taxon>Miridae</taxon>
        <taxon>Dicyphina</taxon>
        <taxon>Nesidiocoris</taxon>
    </lineage>
</organism>
<proteinExistence type="predicted"/>
<reference evidence="1 2" key="1">
    <citation type="submission" date="2023-09" db="EMBL/GenBank/DDBJ databases">
        <title>Nesidiocoris tenuis whole genome shotgun sequence.</title>
        <authorList>
            <person name="Shibata T."/>
            <person name="Shimoda M."/>
            <person name="Kobayashi T."/>
            <person name="Uehara T."/>
        </authorList>
    </citation>
    <scope>NUCLEOTIDE SEQUENCE [LARGE SCALE GENOMIC DNA]</scope>
    <source>
        <strain evidence="1 2">Japan</strain>
    </source>
</reference>
<protein>
    <submittedName>
        <fullName evidence="1">Uncharacterized protein</fullName>
    </submittedName>
</protein>
<sequence>MGISDSLGGLVRLRIKGKAGVSDGTSFTDHNQERWPVVSSHLLPTPTLPPKLILYLSALSVFRPLFELTT</sequence>
<evidence type="ECO:0000313" key="1">
    <source>
        <dbReference type="EMBL" id="BES91258.1"/>
    </source>
</evidence>
<evidence type="ECO:0000313" key="2">
    <source>
        <dbReference type="Proteomes" id="UP001307889"/>
    </source>
</evidence>
<keyword evidence="2" id="KW-1185">Reference proteome</keyword>
<dbReference type="Proteomes" id="UP001307889">
    <property type="component" value="Chromosome 2"/>
</dbReference>
<dbReference type="EMBL" id="AP028910">
    <property type="protein sequence ID" value="BES91258.1"/>
    <property type="molecule type" value="Genomic_DNA"/>
</dbReference>
<name>A0ABN7AG66_9HEMI</name>
<gene>
    <name evidence="1" type="ORF">NTJ_04066</name>
</gene>
<accession>A0ABN7AG66</accession>